<comment type="caution">
    <text evidence="2">The sequence shown here is derived from an EMBL/GenBank/DDBJ whole genome shotgun (WGS) entry which is preliminary data.</text>
</comment>
<dbReference type="Pfam" id="PF24016">
    <property type="entry name" value="DUF7330"/>
    <property type="match status" value="1"/>
</dbReference>
<evidence type="ECO:0000259" key="1">
    <source>
        <dbReference type="Pfam" id="PF24016"/>
    </source>
</evidence>
<evidence type="ECO:0000313" key="3">
    <source>
        <dbReference type="Proteomes" id="UP001221757"/>
    </source>
</evidence>
<feature type="domain" description="DUF7330" evidence="1">
    <location>
        <begin position="2"/>
        <end position="67"/>
    </location>
</feature>
<accession>A0AAD7C348</accession>
<name>A0AAD7C348_MYCRO</name>
<keyword evidence="3" id="KW-1185">Reference proteome</keyword>
<dbReference type="EMBL" id="JARKIE010000458">
    <property type="protein sequence ID" value="KAJ7637436.1"/>
    <property type="molecule type" value="Genomic_DNA"/>
</dbReference>
<dbReference type="Proteomes" id="UP001221757">
    <property type="component" value="Unassembled WGS sequence"/>
</dbReference>
<protein>
    <recommendedName>
        <fullName evidence="1">DUF7330 domain-containing protein</fullName>
    </recommendedName>
</protein>
<proteinExistence type="predicted"/>
<feature type="non-terminal residue" evidence="2">
    <location>
        <position position="68"/>
    </location>
</feature>
<evidence type="ECO:0000313" key="2">
    <source>
        <dbReference type="EMBL" id="KAJ7637436.1"/>
    </source>
</evidence>
<dbReference type="AlphaFoldDB" id="A0AAD7C348"/>
<reference evidence="2" key="1">
    <citation type="submission" date="2023-03" db="EMBL/GenBank/DDBJ databases">
        <title>Massive genome expansion in bonnet fungi (Mycena s.s.) driven by repeated elements and novel gene families across ecological guilds.</title>
        <authorList>
            <consortium name="Lawrence Berkeley National Laboratory"/>
            <person name="Harder C.B."/>
            <person name="Miyauchi S."/>
            <person name="Viragh M."/>
            <person name="Kuo A."/>
            <person name="Thoen E."/>
            <person name="Andreopoulos B."/>
            <person name="Lu D."/>
            <person name="Skrede I."/>
            <person name="Drula E."/>
            <person name="Henrissat B."/>
            <person name="Morin E."/>
            <person name="Kohler A."/>
            <person name="Barry K."/>
            <person name="LaButti K."/>
            <person name="Morin E."/>
            <person name="Salamov A."/>
            <person name="Lipzen A."/>
            <person name="Mereny Z."/>
            <person name="Hegedus B."/>
            <person name="Baldrian P."/>
            <person name="Stursova M."/>
            <person name="Weitz H."/>
            <person name="Taylor A."/>
            <person name="Grigoriev I.V."/>
            <person name="Nagy L.G."/>
            <person name="Martin F."/>
            <person name="Kauserud H."/>
        </authorList>
    </citation>
    <scope>NUCLEOTIDE SEQUENCE</scope>
    <source>
        <strain evidence="2">CBHHK067</strain>
    </source>
</reference>
<feature type="non-terminal residue" evidence="2">
    <location>
        <position position="1"/>
    </location>
</feature>
<organism evidence="2 3">
    <name type="scientific">Mycena rosella</name>
    <name type="common">Pink bonnet</name>
    <name type="synonym">Agaricus rosellus</name>
    <dbReference type="NCBI Taxonomy" id="1033263"/>
    <lineage>
        <taxon>Eukaryota</taxon>
        <taxon>Fungi</taxon>
        <taxon>Dikarya</taxon>
        <taxon>Basidiomycota</taxon>
        <taxon>Agaricomycotina</taxon>
        <taxon>Agaricomycetes</taxon>
        <taxon>Agaricomycetidae</taxon>
        <taxon>Agaricales</taxon>
        <taxon>Marasmiineae</taxon>
        <taxon>Mycenaceae</taxon>
        <taxon>Mycena</taxon>
    </lineage>
</organism>
<gene>
    <name evidence="2" type="ORF">B0H17DRAFT_856280</name>
</gene>
<dbReference type="InterPro" id="IPR055754">
    <property type="entry name" value="DUF7330"/>
</dbReference>
<sequence>IHLLPSFCGPVTIRSRSPAVRVSERLAAKLTTFSDEEHARRCFFGDFSAWTDKEWTGDALEVESAWGA</sequence>